<dbReference type="STRING" id="67780.B6E78_00690"/>
<dbReference type="EMBL" id="CP001600">
    <property type="protein sequence ID" value="ACR68676.1"/>
    <property type="molecule type" value="Genomic_DNA"/>
</dbReference>
<proteinExistence type="predicted"/>
<dbReference type="HOGENOM" id="CLU_1213265_0_0_6"/>
<dbReference type="GeneID" id="69538482"/>
<accession>C5BFF9</accession>
<evidence type="ECO:0000313" key="1">
    <source>
        <dbReference type="EMBL" id="ACR68676.1"/>
    </source>
</evidence>
<dbReference type="KEGG" id="eic:NT01EI_1490"/>
<dbReference type="AlphaFoldDB" id="C5BFF9"/>
<evidence type="ECO:0000313" key="2">
    <source>
        <dbReference type="Proteomes" id="UP000001485"/>
    </source>
</evidence>
<sequence>MFKISEKNSIENIQTLKCEQGFRSSLLTFNGVNYRHNELSLNEDGSVILAYFFREGMTKSSGAIFSAHADWAPRDGMTRLNHSYNFMVHHGRSLSTMDFSAGSTLNHVDSFSGSSGEFANYRLTPLEFKQASDTTEQILKFLQKSPSDKVGAIIAGQKGHHVQIHLSAIDKKIAPLISGKKDIEMLVCRRLNLNHVDMEHKKPEGVVSESNTTVHDMDFFHSIDYADL</sequence>
<reference evidence="2" key="1">
    <citation type="submission" date="2009-03" db="EMBL/GenBank/DDBJ databases">
        <title>Complete genome sequence of Edwardsiella ictaluri 93-146.</title>
        <authorList>
            <person name="Williams M.L."/>
            <person name="Gillaspy A.F."/>
            <person name="Dyer D.W."/>
            <person name="Thune R.L."/>
            <person name="Waldbieser G.C."/>
            <person name="Schuster S.C."/>
            <person name="Gipson J."/>
            <person name="Zaitshik J."/>
            <person name="Landry C."/>
            <person name="Lawrence M.L."/>
        </authorList>
    </citation>
    <scope>NUCLEOTIDE SEQUENCE [LARGE SCALE GENOMIC DNA]</scope>
    <source>
        <strain evidence="2">93-146</strain>
    </source>
</reference>
<organism evidence="1 2">
    <name type="scientific">Edwardsiella ictaluri (strain 93-146)</name>
    <dbReference type="NCBI Taxonomy" id="634503"/>
    <lineage>
        <taxon>Bacteria</taxon>
        <taxon>Pseudomonadati</taxon>
        <taxon>Pseudomonadota</taxon>
        <taxon>Gammaproteobacteria</taxon>
        <taxon>Enterobacterales</taxon>
        <taxon>Hafniaceae</taxon>
        <taxon>Edwardsiella</taxon>
    </lineage>
</organism>
<protein>
    <submittedName>
        <fullName evidence="1">Uncharacterized protein</fullName>
    </submittedName>
</protein>
<dbReference type="Proteomes" id="UP000001485">
    <property type="component" value="Chromosome"/>
</dbReference>
<gene>
    <name evidence="1" type="ordered locus">NT01EI_1490</name>
</gene>
<reference evidence="1 2" key="2">
    <citation type="journal article" date="2012" name="J. Bacteriol.">
        <title>Genome Sequence of Edwardsiella ictaluri 93-146, a Strain Associated with a Natural Channel Catfish Outbreak of Enteric Septicemia of Catfish.</title>
        <authorList>
            <person name="Williams M.L."/>
            <person name="Gillaspy A.F."/>
            <person name="Dyer D.W."/>
            <person name="Thune R.L."/>
            <person name="Waldbieser G.C."/>
            <person name="Schuster S.C."/>
            <person name="Gipson J."/>
            <person name="Zaitshik J."/>
            <person name="Landry C."/>
            <person name="Banes M.M."/>
            <person name="Lawrence M.L."/>
        </authorList>
    </citation>
    <scope>NUCLEOTIDE SEQUENCE [LARGE SCALE GENOMIC DNA]</scope>
    <source>
        <strain evidence="1 2">93-146</strain>
    </source>
</reference>
<dbReference type="RefSeq" id="WP_015870838.1">
    <property type="nucleotide sequence ID" value="NC_012779.2"/>
</dbReference>
<name>C5BFF9_EDWI9</name>